<evidence type="ECO:0000259" key="1">
    <source>
        <dbReference type="Pfam" id="PF01850"/>
    </source>
</evidence>
<organism evidence="2 3">
    <name type="scientific">Niveispirillum cyanobacteriorum</name>
    <dbReference type="NCBI Taxonomy" id="1612173"/>
    <lineage>
        <taxon>Bacteria</taxon>
        <taxon>Pseudomonadati</taxon>
        <taxon>Pseudomonadota</taxon>
        <taxon>Alphaproteobacteria</taxon>
        <taxon>Rhodospirillales</taxon>
        <taxon>Azospirillaceae</taxon>
        <taxon>Niveispirillum</taxon>
    </lineage>
</organism>
<reference evidence="2 3" key="1">
    <citation type="submission" date="2017-12" db="EMBL/GenBank/DDBJ databases">
        <title>Genomes of bacteria within cyanobacterial aggregates.</title>
        <authorList>
            <person name="Cai H."/>
        </authorList>
    </citation>
    <scope>NUCLEOTIDE SEQUENCE [LARGE SCALE GENOMIC DNA]</scope>
    <source>
        <strain evidence="2 3">TH16</strain>
    </source>
</reference>
<feature type="domain" description="PIN" evidence="1">
    <location>
        <begin position="8"/>
        <end position="127"/>
    </location>
</feature>
<dbReference type="SUPFAM" id="SSF88723">
    <property type="entry name" value="PIN domain-like"/>
    <property type="match status" value="1"/>
</dbReference>
<sequence length="152" mass="17363">MTIELVYWDSATFLAYFQEEQGRVQLCHGTLDRADQGEVVIITSALTIAECLWLRGERQIPKDRADIVRRFFRRSFIRVRNVSRSISEEAQTLVWDIGIKPKDAIHAATAMEAGVPIIETFDEGFIAKSGHFGQPRIIVRQPPIPTQRRLLV</sequence>
<dbReference type="OrthoDB" id="574461at2"/>
<keyword evidence="3" id="KW-1185">Reference proteome</keyword>
<dbReference type="Proteomes" id="UP000234752">
    <property type="component" value="Chromosome eg_1"/>
</dbReference>
<dbReference type="KEGG" id="ncb:C0V82_08695"/>
<gene>
    <name evidence="2" type="ORF">C0V82_08695</name>
</gene>
<dbReference type="AlphaFoldDB" id="A0A2K9NAX4"/>
<evidence type="ECO:0000313" key="2">
    <source>
        <dbReference type="EMBL" id="AUN30300.1"/>
    </source>
</evidence>
<dbReference type="RefSeq" id="WP_102111992.1">
    <property type="nucleotide sequence ID" value="NZ_BMGN01000002.1"/>
</dbReference>
<accession>A0A2K9NAX4</accession>
<protein>
    <submittedName>
        <fullName evidence="2">PIN domain-containing protein</fullName>
    </submittedName>
</protein>
<proteinExistence type="predicted"/>
<dbReference type="EMBL" id="CP025611">
    <property type="protein sequence ID" value="AUN30300.1"/>
    <property type="molecule type" value="Genomic_DNA"/>
</dbReference>
<dbReference type="Gene3D" id="3.40.50.1010">
    <property type="entry name" value="5'-nuclease"/>
    <property type="match status" value="1"/>
</dbReference>
<dbReference type="InterPro" id="IPR029060">
    <property type="entry name" value="PIN-like_dom_sf"/>
</dbReference>
<evidence type="ECO:0000313" key="3">
    <source>
        <dbReference type="Proteomes" id="UP000234752"/>
    </source>
</evidence>
<name>A0A2K9NAX4_9PROT</name>
<dbReference type="InterPro" id="IPR002716">
    <property type="entry name" value="PIN_dom"/>
</dbReference>
<dbReference type="Pfam" id="PF01850">
    <property type="entry name" value="PIN"/>
    <property type="match status" value="1"/>
</dbReference>